<dbReference type="AlphaFoldDB" id="A0AAQ3PCM9"/>
<evidence type="ECO:0000313" key="3">
    <source>
        <dbReference type="Proteomes" id="UP001374535"/>
    </source>
</evidence>
<name>A0AAQ3PCM9_VIGMU</name>
<keyword evidence="1" id="KW-0472">Membrane</keyword>
<evidence type="ECO:0000256" key="1">
    <source>
        <dbReference type="SAM" id="Phobius"/>
    </source>
</evidence>
<organism evidence="2 3">
    <name type="scientific">Vigna mungo</name>
    <name type="common">Black gram</name>
    <name type="synonym">Phaseolus mungo</name>
    <dbReference type="NCBI Taxonomy" id="3915"/>
    <lineage>
        <taxon>Eukaryota</taxon>
        <taxon>Viridiplantae</taxon>
        <taxon>Streptophyta</taxon>
        <taxon>Embryophyta</taxon>
        <taxon>Tracheophyta</taxon>
        <taxon>Spermatophyta</taxon>
        <taxon>Magnoliopsida</taxon>
        <taxon>eudicotyledons</taxon>
        <taxon>Gunneridae</taxon>
        <taxon>Pentapetalae</taxon>
        <taxon>rosids</taxon>
        <taxon>fabids</taxon>
        <taxon>Fabales</taxon>
        <taxon>Fabaceae</taxon>
        <taxon>Papilionoideae</taxon>
        <taxon>50 kb inversion clade</taxon>
        <taxon>NPAAA clade</taxon>
        <taxon>indigoferoid/millettioid clade</taxon>
        <taxon>Phaseoleae</taxon>
        <taxon>Vigna</taxon>
    </lineage>
</organism>
<keyword evidence="1" id="KW-0812">Transmembrane</keyword>
<accession>A0AAQ3PCM9</accession>
<gene>
    <name evidence="2" type="ORF">V8G54_004970</name>
</gene>
<sequence>MSASNNTQKVINSLIFKIIRLISLVMCCFMKIVFHMLLILITIMISVLSLPIPHNYNHDCDDINFSNNHVFIPTLTNTNIAIGTATNTNVIANINNAIESHLTNTSNDNVSNMNEHNVTICRFTRSKCAPTWIDHT</sequence>
<protein>
    <submittedName>
        <fullName evidence="2">Uncharacterized protein</fullName>
    </submittedName>
</protein>
<reference evidence="2 3" key="1">
    <citation type="journal article" date="2023" name="Life. Sci Alliance">
        <title>Evolutionary insights into 3D genome organization and epigenetic landscape of Vigna mungo.</title>
        <authorList>
            <person name="Junaid A."/>
            <person name="Singh B."/>
            <person name="Bhatia S."/>
        </authorList>
    </citation>
    <scope>NUCLEOTIDE SEQUENCE [LARGE SCALE GENOMIC DNA]</scope>
    <source>
        <strain evidence="2">Urdbean</strain>
    </source>
</reference>
<dbReference type="Proteomes" id="UP001374535">
    <property type="component" value="Chromosome 1"/>
</dbReference>
<proteinExistence type="predicted"/>
<keyword evidence="1" id="KW-1133">Transmembrane helix</keyword>
<keyword evidence="3" id="KW-1185">Reference proteome</keyword>
<dbReference type="EMBL" id="CP144700">
    <property type="protein sequence ID" value="WVZ26426.1"/>
    <property type="molecule type" value="Genomic_DNA"/>
</dbReference>
<evidence type="ECO:0000313" key="2">
    <source>
        <dbReference type="EMBL" id="WVZ26426.1"/>
    </source>
</evidence>
<feature type="transmembrane region" description="Helical" evidence="1">
    <location>
        <begin position="21"/>
        <end position="48"/>
    </location>
</feature>